<feature type="transmembrane region" description="Helical" evidence="2">
    <location>
        <begin position="319"/>
        <end position="342"/>
    </location>
</feature>
<dbReference type="KEGG" id="nah:F5544_10025"/>
<dbReference type="Proteomes" id="UP000503540">
    <property type="component" value="Chromosome"/>
</dbReference>
<evidence type="ECO:0000256" key="1">
    <source>
        <dbReference type="SAM" id="MobiDB-lite"/>
    </source>
</evidence>
<keyword evidence="2" id="KW-0812">Transmembrane</keyword>
<sequence>MTIEKICPTTHSGSDRALALIPEGFPEGFNPLEGVPDDVMLRTALEGCSTKKDMMRLVCELFGDPTTDDVRSVLARCGAKVSRQHASNVVNDWRRTQRYLSRPADHDRQAPADTLPASPDGVRVANREDTVTEATTPKFEQQPVDASMTELRTHGEIDASSVDEPVPDDRRTDTSPFGGLTVDDVTDDESGRDARAVVAPQTSSRPIRIWPVLLIALPAAVAVWSGWVGLGDLTGFGVIHPLPGIWDSARLNSAITLPIGVEAYASYALYVWLSGRIRTAKTVNYAKWSALGSLVLGAAGQIAYHLMQAAGTPTAPWPITTLVACLPVVVLGMGAALTHMLMRENHTE</sequence>
<feature type="transmembrane region" description="Helical" evidence="2">
    <location>
        <begin position="250"/>
        <end position="273"/>
    </location>
</feature>
<protein>
    <submittedName>
        <fullName evidence="3">Uncharacterized protein</fullName>
    </submittedName>
</protein>
<accession>A0A6G9Y9G6</accession>
<evidence type="ECO:0000313" key="3">
    <source>
        <dbReference type="EMBL" id="QIS09905.1"/>
    </source>
</evidence>
<evidence type="ECO:0000256" key="2">
    <source>
        <dbReference type="SAM" id="Phobius"/>
    </source>
</evidence>
<feature type="transmembrane region" description="Helical" evidence="2">
    <location>
        <begin position="285"/>
        <end position="307"/>
    </location>
</feature>
<evidence type="ECO:0000313" key="4">
    <source>
        <dbReference type="Proteomes" id="UP000503540"/>
    </source>
</evidence>
<proteinExistence type="predicted"/>
<keyword evidence="2" id="KW-0472">Membrane</keyword>
<dbReference type="RefSeq" id="WP_203217517.1">
    <property type="nucleotide sequence ID" value="NZ_CP046172.1"/>
</dbReference>
<keyword evidence="4" id="KW-1185">Reference proteome</keyword>
<feature type="transmembrane region" description="Helical" evidence="2">
    <location>
        <begin position="209"/>
        <end position="230"/>
    </location>
</feature>
<name>A0A6G9Y9G6_9NOCA</name>
<organism evidence="3 4">
    <name type="scientific">Nocardia arthritidis</name>
    <dbReference type="NCBI Taxonomy" id="228602"/>
    <lineage>
        <taxon>Bacteria</taxon>
        <taxon>Bacillati</taxon>
        <taxon>Actinomycetota</taxon>
        <taxon>Actinomycetes</taxon>
        <taxon>Mycobacteriales</taxon>
        <taxon>Nocardiaceae</taxon>
        <taxon>Nocardia</taxon>
    </lineage>
</organism>
<reference evidence="3 4" key="1">
    <citation type="journal article" date="2019" name="ACS Chem. Biol.">
        <title>Identification and Mobilization of a Cryptic Antibiotic Biosynthesis Gene Locus from a Human-Pathogenic Nocardia Isolate.</title>
        <authorList>
            <person name="Herisse M."/>
            <person name="Ishida K."/>
            <person name="Porter J.L."/>
            <person name="Howden B."/>
            <person name="Hertweck C."/>
            <person name="Stinear T.P."/>
            <person name="Pidot S.J."/>
        </authorList>
    </citation>
    <scope>NUCLEOTIDE SEQUENCE [LARGE SCALE GENOMIC DNA]</scope>
    <source>
        <strain evidence="3 4">AUSMDU00012717</strain>
    </source>
</reference>
<dbReference type="AlphaFoldDB" id="A0A6G9Y9G6"/>
<feature type="region of interest" description="Disordered" evidence="1">
    <location>
        <begin position="155"/>
        <end position="195"/>
    </location>
</feature>
<feature type="region of interest" description="Disordered" evidence="1">
    <location>
        <begin position="100"/>
        <end position="124"/>
    </location>
</feature>
<dbReference type="EMBL" id="CP046172">
    <property type="protein sequence ID" value="QIS09905.1"/>
    <property type="molecule type" value="Genomic_DNA"/>
</dbReference>
<gene>
    <name evidence="3" type="ORF">F5544_10025</name>
</gene>
<keyword evidence="2" id="KW-1133">Transmembrane helix</keyword>